<evidence type="ECO:0000256" key="3">
    <source>
        <dbReference type="ARBA" id="ARBA00023002"/>
    </source>
</evidence>
<keyword evidence="2 5" id="KW-0479">Metal-binding</keyword>
<proteinExistence type="inferred from homology"/>
<evidence type="ECO:0000256" key="2">
    <source>
        <dbReference type="ARBA" id="ARBA00022723"/>
    </source>
</evidence>
<dbReference type="EC" id="1.13.11.-" evidence="5"/>
<keyword evidence="4 5" id="KW-0408">Iron</keyword>
<reference evidence="6" key="2">
    <citation type="submission" date="2023-01" db="EMBL/GenBank/DDBJ databases">
        <title>Draft genome sequence of Algimonas porphyrae strain NBRC 108216.</title>
        <authorList>
            <person name="Sun Q."/>
            <person name="Mori K."/>
        </authorList>
    </citation>
    <scope>NUCLEOTIDE SEQUENCE</scope>
    <source>
        <strain evidence="6">NBRC 108216</strain>
    </source>
</reference>
<dbReference type="Proteomes" id="UP001161390">
    <property type="component" value="Unassembled WGS sequence"/>
</dbReference>
<evidence type="ECO:0000313" key="6">
    <source>
        <dbReference type="EMBL" id="GLQ19454.1"/>
    </source>
</evidence>
<evidence type="ECO:0000256" key="1">
    <source>
        <dbReference type="ARBA" id="ARBA00006787"/>
    </source>
</evidence>
<gene>
    <name evidence="6" type="ORF">GCM10007854_04090</name>
</gene>
<dbReference type="InterPro" id="IPR004294">
    <property type="entry name" value="Carotenoid_Oase"/>
</dbReference>
<keyword evidence="7" id="KW-1185">Reference proteome</keyword>
<evidence type="ECO:0000256" key="4">
    <source>
        <dbReference type="ARBA" id="ARBA00023004"/>
    </source>
</evidence>
<accession>A0ABQ5UYE4</accession>
<dbReference type="Pfam" id="PF03055">
    <property type="entry name" value="RPE65"/>
    <property type="match status" value="1"/>
</dbReference>
<keyword evidence="5 6" id="KW-0223">Dioxygenase</keyword>
<evidence type="ECO:0000256" key="5">
    <source>
        <dbReference type="RuleBase" id="RU364048"/>
    </source>
</evidence>
<evidence type="ECO:0000313" key="7">
    <source>
        <dbReference type="Proteomes" id="UP001161390"/>
    </source>
</evidence>
<sequence length="473" mass="53404">MPDLDIVADHEPPSAPNTLNARNPYLNGIYAPVHRELTVRNLDVIGEIPHDLSGVFVRNGPNPKEMPTGMHHWFDGDGMLHAIHIEDGRATYRNRYIRTSQMNRRDGGIFEPNPGTYRDTANTDIVCHNGELMALWYVSGQPVRLDPVTLETFRSENFGGKLPGNVSAHSKVDPNTGEFIWFDYALYEPHYTYGVVNGAGEMTHITRIDLPGPRLPHDMAITEHHSILMDLPVVFTEAGRKHKVWHIHQDETLPTRFGVIPRHGDGQSIRWFSFPPCYIYHVVNAWEEGDEIVLMACRMVDNGLSLDPELGPYAAMSNVLSLRAHLWEWRMNLKTGATKERQVDDSMAEFPVVNLGITGRQSRYSYHGAIADLPLQAFDGLLKYDLKRGTHERHDFGPNRYGCEPAFAPRLDGSGEDDGYVISFVSDAVEGRSEALILDARNFSDEPLARIQLPQRVPQGFHATWVTPEEMRP</sequence>
<dbReference type="RefSeq" id="WP_284369203.1">
    <property type="nucleotide sequence ID" value="NZ_BSNJ01000001.1"/>
</dbReference>
<dbReference type="GO" id="GO:0051213">
    <property type="term" value="F:dioxygenase activity"/>
    <property type="evidence" value="ECO:0007669"/>
    <property type="project" value="UniProtKB-KW"/>
</dbReference>
<protein>
    <recommendedName>
        <fullName evidence="5">Dioxygenase</fullName>
        <ecNumber evidence="5">1.13.11.-</ecNumber>
    </recommendedName>
</protein>
<organism evidence="6 7">
    <name type="scientific">Algimonas porphyrae</name>
    <dbReference type="NCBI Taxonomy" id="1128113"/>
    <lineage>
        <taxon>Bacteria</taxon>
        <taxon>Pseudomonadati</taxon>
        <taxon>Pseudomonadota</taxon>
        <taxon>Alphaproteobacteria</taxon>
        <taxon>Maricaulales</taxon>
        <taxon>Robiginitomaculaceae</taxon>
        <taxon>Algimonas</taxon>
    </lineage>
</organism>
<dbReference type="PANTHER" id="PTHR10543:SF89">
    <property type="entry name" value="CAROTENOID 9,10(9',10')-CLEAVAGE DIOXYGENASE 1"/>
    <property type="match status" value="1"/>
</dbReference>
<dbReference type="EMBL" id="BSNJ01000001">
    <property type="protein sequence ID" value="GLQ19454.1"/>
    <property type="molecule type" value="Genomic_DNA"/>
</dbReference>
<name>A0ABQ5UYE4_9PROT</name>
<reference evidence="6" key="1">
    <citation type="journal article" date="2014" name="Int. J. Syst. Evol. Microbiol.">
        <title>Complete genome of a new Firmicutes species belonging to the dominant human colonic microbiota ('Ruminococcus bicirculans') reveals two chromosomes and a selective capacity to utilize plant glucans.</title>
        <authorList>
            <consortium name="NISC Comparative Sequencing Program"/>
            <person name="Wegmann U."/>
            <person name="Louis P."/>
            <person name="Goesmann A."/>
            <person name="Henrissat B."/>
            <person name="Duncan S.H."/>
            <person name="Flint H.J."/>
        </authorList>
    </citation>
    <scope>NUCLEOTIDE SEQUENCE</scope>
    <source>
        <strain evidence="6">NBRC 108216</strain>
    </source>
</reference>
<dbReference type="PANTHER" id="PTHR10543">
    <property type="entry name" value="BETA-CAROTENE DIOXYGENASE"/>
    <property type="match status" value="1"/>
</dbReference>
<comment type="caution">
    <text evidence="6">The sequence shown here is derived from an EMBL/GenBank/DDBJ whole genome shotgun (WGS) entry which is preliminary data.</text>
</comment>
<comment type="similarity">
    <text evidence="1 5">Belongs to the carotenoid oxygenase family.</text>
</comment>
<comment type="cofactor">
    <cofactor evidence="5">
        <name>Fe(2+)</name>
        <dbReference type="ChEBI" id="CHEBI:29033"/>
    </cofactor>
    <text evidence="5">Binds 1 Fe(2+) ion per subunit.</text>
</comment>
<keyword evidence="3 5" id="KW-0560">Oxidoreductase</keyword>